<reference evidence="8 9" key="1">
    <citation type="submission" date="2020-07" db="EMBL/GenBank/DDBJ databases">
        <title>Genomic Encyclopedia of Archaeal and Bacterial Type Strains, Phase II (KMG-II): from individual species to whole genera.</title>
        <authorList>
            <person name="Goeker M."/>
        </authorList>
    </citation>
    <scope>NUCLEOTIDE SEQUENCE [LARGE SCALE GENOMIC DNA]</scope>
    <source>
        <strain evidence="8 9">DSM 21226</strain>
    </source>
</reference>
<accession>A0A7Y9U5S3</accession>
<dbReference type="InterPro" id="IPR005588">
    <property type="entry name" value="MucB_RseB"/>
</dbReference>
<dbReference type="PANTHER" id="PTHR38782:SF1">
    <property type="entry name" value="SIGMA-E FACTOR REGULATORY PROTEIN RSEB"/>
    <property type="match status" value="1"/>
</dbReference>
<dbReference type="CDD" id="cd16327">
    <property type="entry name" value="RseB"/>
    <property type="match status" value="1"/>
</dbReference>
<dbReference type="GO" id="GO:0030288">
    <property type="term" value="C:outer membrane-bounded periplasmic space"/>
    <property type="evidence" value="ECO:0007669"/>
    <property type="project" value="TreeGrafter"/>
</dbReference>
<feature type="domain" description="MucB/RseB C-terminal" evidence="7">
    <location>
        <begin position="234"/>
        <end position="346"/>
    </location>
</feature>
<evidence type="ECO:0000313" key="8">
    <source>
        <dbReference type="EMBL" id="NYG31887.1"/>
    </source>
</evidence>
<dbReference type="PANTHER" id="PTHR38782">
    <property type="match status" value="1"/>
</dbReference>
<comment type="subcellular location">
    <subcellularLocation>
        <location evidence="1">Periplasm</location>
    </subcellularLocation>
</comment>
<sequence length="351" mass="38720">MSAPSVARHRIRWKATVALAGALVGPASAVWAAQAPQDIVAVVKRIQEAAQRRSFVGTYVVSHGGHMTSSRITHFCDGRDQIERIEALDGQMRQVYRHNDTVHVLWPGSRTALVEQRELVGRFPAPLQPGDGTQIHQYELQVGGDERVAGHDAQVVLFKPRDALRYPRRLWLERRTGLLLRSDLLNERGDVLESASFSELQINVRLSAQTLLQEMNRLDGYRVNRPVYLPTSLDSEGWTMRPPVAGFETLQVVRRPMAPWIARTAASGVSDTGPAADNAMVLQAVYSDGLTHVSVFIEPFVAALHKRGTPATIGSTSALSHRQGEWWITAVGAVPVAALQQFVGGLERRKP</sequence>
<keyword evidence="4" id="KW-0574">Periplasm</keyword>
<evidence type="ECO:0000259" key="7">
    <source>
        <dbReference type="Pfam" id="PF17188"/>
    </source>
</evidence>
<keyword evidence="3 5" id="KW-0732">Signal</keyword>
<feature type="signal peptide" evidence="5">
    <location>
        <begin position="1"/>
        <end position="29"/>
    </location>
</feature>
<name>A0A7Y9U5S3_9BURK</name>
<dbReference type="Gene3D" id="3.30.200.100">
    <property type="entry name" value="MucB/RseB, C-terminal domain"/>
    <property type="match status" value="1"/>
</dbReference>
<dbReference type="InterPro" id="IPR033436">
    <property type="entry name" value="MucB/RseB_C"/>
</dbReference>
<dbReference type="InterPro" id="IPR038484">
    <property type="entry name" value="MucB/RseB_C_sf"/>
</dbReference>
<dbReference type="AlphaFoldDB" id="A0A7Y9U5S3"/>
<dbReference type="PIRSF" id="PIRSF005427">
    <property type="entry name" value="RseB"/>
    <property type="match status" value="1"/>
</dbReference>
<feature type="domain" description="MucB/RseB N-terminal" evidence="6">
    <location>
        <begin position="41"/>
        <end position="214"/>
    </location>
</feature>
<feature type="chain" id="PRO_5030922332" evidence="5">
    <location>
        <begin position="30"/>
        <end position="351"/>
    </location>
</feature>
<evidence type="ECO:0000256" key="2">
    <source>
        <dbReference type="ARBA" id="ARBA00008150"/>
    </source>
</evidence>
<dbReference type="InterPro" id="IPR033434">
    <property type="entry name" value="MucB/RseB_N"/>
</dbReference>
<keyword evidence="9" id="KW-1185">Reference proteome</keyword>
<dbReference type="GO" id="GO:0045152">
    <property type="term" value="F:antisigma factor binding"/>
    <property type="evidence" value="ECO:0007669"/>
    <property type="project" value="TreeGrafter"/>
</dbReference>
<dbReference type="EMBL" id="JACCFH010000001">
    <property type="protein sequence ID" value="NYG31887.1"/>
    <property type="molecule type" value="Genomic_DNA"/>
</dbReference>
<dbReference type="GO" id="GO:0032885">
    <property type="term" value="P:regulation of polysaccharide biosynthetic process"/>
    <property type="evidence" value="ECO:0007669"/>
    <property type="project" value="TreeGrafter"/>
</dbReference>
<evidence type="ECO:0000259" key="6">
    <source>
        <dbReference type="Pfam" id="PF03888"/>
    </source>
</evidence>
<organism evidence="8 9">
    <name type="scientific">Sphaerotilus montanus</name>
    <dbReference type="NCBI Taxonomy" id="522889"/>
    <lineage>
        <taxon>Bacteria</taxon>
        <taxon>Pseudomonadati</taxon>
        <taxon>Pseudomonadota</taxon>
        <taxon>Betaproteobacteria</taxon>
        <taxon>Burkholderiales</taxon>
        <taxon>Sphaerotilaceae</taxon>
        <taxon>Sphaerotilus</taxon>
    </lineage>
</organism>
<evidence type="ECO:0000313" key="9">
    <source>
        <dbReference type="Proteomes" id="UP000518288"/>
    </source>
</evidence>
<comment type="similarity">
    <text evidence="2">Belongs to the RseB family.</text>
</comment>
<gene>
    <name evidence="8" type="ORF">BDD16_000873</name>
</gene>
<evidence type="ECO:0000256" key="4">
    <source>
        <dbReference type="ARBA" id="ARBA00022764"/>
    </source>
</evidence>
<evidence type="ECO:0000256" key="3">
    <source>
        <dbReference type="ARBA" id="ARBA00022729"/>
    </source>
</evidence>
<dbReference type="Pfam" id="PF03888">
    <property type="entry name" value="MucB_RseB"/>
    <property type="match status" value="1"/>
</dbReference>
<comment type="caution">
    <text evidence="8">The sequence shown here is derived from an EMBL/GenBank/DDBJ whole genome shotgun (WGS) entry which is preliminary data.</text>
</comment>
<dbReference type="Proteomes" id="UP000518288">
    <property type="component" value="Unassembled WGS sequence"/>
</dbReference>
<dbReference type="RefSeq" id="WP_179632837.1">
    <property type="nucleotide sequence ID" value="NZ_JACCFH010000001.1"/>
</dbReference>
<dbReference type="Gene3D" id="2.50.20.10">
    <property type="entry name" value="Lipoprotein localisation LolA/LolB/LppX"/>
    <property type="match status" value="1"/>
</dbReference>
<evidence type="ECO:0000256" key="5">
    <source>
        <dbReference type="SAM" id="SignalP"/>
    </source>
</evidence>
<proteinExistence type="inferred from homology"/>
<protein>
    <submittedName>
        <fullName evidence="8">Sigma-E factor negative regulatory protein RseB</fullName>
    </submittedName>
</protein>
<evidence type="ECO:0000256" key="1">
    <source>
        <dbReference type="ARBA" id="ARBA00004418"/>
    </source>
</evidence>
<dbReference type="Pfam" id="PF17188">
    <property type="entry name" value="MucB_RseB_C"/>
    <property type="match status" value="1"/>
</dbReference>